<dbReference type="InParanoid" id="A0A316VUT8"/>
<dbReference type="RefSeq" id="XP_025368184.1">
    <property type="nucleotide sequence ID" value="XM_025510852.1"/>
</dbReference>
<organism evidence="1 2">
    <name type="scientific">Ceraceosorus guamensis</name>
    <dbReference type="NCBI Taxonomy" id="1522189"/>
    <lineage>
        <taxon>Eukaryota</taxon>
        <taxon>Fungi</taxon>
        <taxon>Dikarya</taxon>
        <taxon>Basidiomycota</taxon>
        <taxon>Ustilaginomycotina</taxon>
        <taxon>Exobasidiomycetes</taxon>
        <taxon>Ceraceosorales</taxon>
        <taxon>Ceraceosoraceae</taxon>
        <taxon>Ceraceosorus</taxon>
    </lineage>
</organism>
<evidence type="ECO:0000313" key="2">
    <source>
        <dbReference type="Proteomes" id="UP000245783"/>
    </source>
</evidence>
<keyword evidence="2" id="KW-1185">Reference proteome</keyword>
<sequence length="86" mass="9509">MMQGCVRRLAGKQLGGSIQLFRACARACFAVISSLYSADTAATLVYSCECILLHARRCMAAVHPLDQHVRAIMQQQHACMQSRRVV</sequence>
<dbReference type="Proteomes" id="UP000245783">
    <property type="component" value="Unassembled WGS sequence"/>
</dbReference>
<reference evidence="1 2" key="1">
    <citation type="journal article" date="2018" name="Mol. Biol. Evol.">
        <title>Broad Genomic Sampling Reveals a Smut Pathogenic Ancestry of the Fungal Clade Ustilaginomycotina.</title>
        <authorList>
            <person name="Kijpornyongpan T."/>
            <person name="Mondo S.J."/>
            <person name="Barry K."/>
            <person name="Sandor L."/>
            <person name="Lee J."/>
            <person name="Lipzen A."/>
            <person name="Pangilinan J."/>
            <person name="LaButti K."/>
            <person name="Hainaut M."/>
            <person name="Henrissat B."/>
            <person name="Grigoriev I.V."/>
            <person name="Spatafora J.W."/>
            <person name="Aime M.C."/>
        </authorList>
    </citation>
    <scope>NUCLEOTIDE SEQUENCE [LARGE SCALE GENOMIC DNA]</scope>
    <source>
        <strain evidence="1 2">MCA 4658</strain>
    </source>
</reference>
<accession>A0A316VUT8</accession>
<evidence type="ECO:0000313" key="1">
    <source>
        <dbReference type="EMBL" id="PWN41024.1"/>
    </source>
</evidence>
<dbReference type="AlphaFoldDB" id="A0A316VUT8"/>
<name>A0A316VUT8_9BASI</name>
<protein>
    <submittedName>
        <fullName evidence="1">Uncharacterized protein</fullName>
    </submittedName>
</protein>
<gene>
    <name evidence="1" type="ORF">IE81DRAFT_197627</name>
</gene>
<dbReference type="GeneID" id="37032722"/>
<proteinExistence type="predicted"/>
<dbReference type="EMBL" id="KZ819401">
    <property type="protein sequence ID" value="PWN41024.1"/>
    <property type="molecule type" value="Genomic_DNA"/>
</dbReference>